<organism evidence="2 3">
    <name type="scientific">Fodinicola feengrottensis</name>
    <dbReference type="NCBI Taxonomy" id="435914"/>
    <lineage>
        <taxon>Bacteria</taxon>
        <taxon>Bacillati</taxon>
        <taxon>Actinomycetota</taxon>
        <taxon>Actinomycetes</taxon>
        <taxon>Mycobacteriales</taxon>
        <taxon>Fodinicola</taxon>
    </lineage>
</organism>
<dbReference type="RefSeq" id="WP_163567024.1">
    <property type="nucleotide sequence ID" value="NZ_BAAANY010000027.1"/>
</dbReference>
<evidence type="ECO:0008006" key="4">
    <source>
        <dbReference type="Google" id="ProtNLM"/>
    </source>
</evidence>
<sequence length="217" mass="22705">MQRWKRYTLIGVVAGAVVVGLGAVALPAVSSNVRSSEPDAEEVEAVVANVNAASGSCGVERWSVKTGTDADAGKITLQSTTPTTIAALDALTAPSSLPSNSRVTPTETTVYQLAATLTKYKLEADSDYHLVLADGVGHTMISEIPDPTCVGNSSPLRTSIQKSRTEFNAKYTPTGSFHTVNVPVTVTGVGFFDFLHGQTGVAPNGIELHAVLDIQFT</sequence>
<keyword evidence="3" id="KW-1185">Reference proteome</keyword>
<keyword evidence="1" id="KW-1133">Transmembrane helix</keyword>
<gene>
    <name evidence="2" type="ORF">GCM10009765_60710</name>
</gene>
<protein>
    <recommendedName>
        <fullName evidence="4">Secreted protein</fullName>
    </recommendedName>
</protein>
<keyword evidence="1" id="KW-0812">Transmembrane</keyword>
<dbReference type="Proteomes" id="UP001500618">
    <property type="component" value="Unassembled WGS sequence"/>
</dbReference>
<evidence type="ECO:0000256" key="1">
    <source>
        <dbReference type="SAM" id="Phobius"/>
    </source>
</evidence>
<dbReference type="EMBL" id="BAAANY010000027">
    <property type="protein sequence ID" value="GAA1703224.1"/>
    <property type="molecule type" value="Genomic_DNA"/>
</dbReference>
<comment type="caution">
    <text evidence="2">The sequence shown here is derived from an EMBL/GenBank/DDBJ whole genome shotgun (WGS) entry which is preliminary data.</text>
</comment>
<keyword evidence="1" id="KW-0472">Membrane</keyword>
<feature type="transmembrane region" description="Helical" evidence="1">
    <location>
        <begin position="7"/>
        <end position="29"/>
    </location>
</feature>
<evidence type="ECO:0000313" key="3">
    <source>
        <dbReference type="Proteomes" id="UP001500618"/>
    </source>
</evidence>
<proteinExistence type="predicted"/>
<accession>A0ABP4UHQ5</accession>
<evidence type="ECO:0000313" key="2">
    <source>
        <dbReference type="EMBL" id="GAA1703224.1"/>
    </source>
</evidence>
<reference evidence="3" key="1">
    <citation type="journal article" date="2019" name="Int. J. Syst. Evol. Microbiol.">
        <title>The Global Catalogue of Microorganisms (GCM) 10K type strain sequencing project: providing services to taxonomists for standard genome sequencing and annotation.</title>
        <authorList>
            <consortium name="The Broad Institute Genomics Platform"/>
            <consortium name="The Broad Institute Genome Sequencing Center for Infectious Disease"/>
            <person name="Wu L."/>
            <person name="Ma J."/>
        </authorList>
    </citation>
    <scope>NUCLEOTIDE SEQUENCE [LARGE SCALE GENOMIC DNA]</scope>
    <source>
        <strain evidence="3">JCM 14718</strain>
    </source>
</reference>
<name>A0ABP4UHQ5_9ACTN</name>